<evidence type="ECO:0000256" key="4">
    <source>
        <dbReference type="ARBA" id="ARBA00022837"/>
    </source>
</evidence>
<accession>A0ABZ1C2Q8</accession>
<dbReference type="Pfam" id="PF00884">
    <property type="entry name" value="Sulfatase"/>
    <property type="match status" value="1"/>
</dbReference>
<dbReference type="EMBL" id="CP139781">
    <property type="protein sequence ID" value="WRQ85993.1"/>
    <property type="molecule type" value="Genomic_DNA"/>
</dbReference>
<dbReference type="Gene3D" id="3.40.720.10">
    <property type="entry name" value="Alkaline Phosphatase, subunit A"/>
    <property type="match status" value="1"/>
</dbReference>
<dbReference type="PROSITE" id="PS00149">
    <property type="entry name" value="SULFATASE_2"/>
    <property type="match status" value="1"/>
</dbReference>
<comment type="similarity">
    <text evidence="1">Belongs to the sulfatase family.</text>
</comment>
<dbReference type="SUPFAM" id="SSF53649">
    <property type="entry name" value="Alkaline phosphatase-like"/>
    <property type="match status" value="1"/>
</dbReference>
<dbReference type="CDD" id="cd16026">
    <property type="entry name" value="GALNS_like"/>
    <property type="match status" value="1"/>
</dbReference>
<feature type="signal peptide" evidence="5">
    <location>
        <begin position="1"/>
        <end position="22"/>
    </location>
</feature>
<dbReference type="InterPro" id="IPR050738">
    <property type="entry name" value="Sulfatase"/>
</dbReference>
<reference evidence="7 8" key="2">
    <citation type="submission" date="2023-12" db="EMBL/GenBank/DDBJ databases">
        <title>Description of an unclassified Opitutus bacterium of Verrucomicrobiota.</title>
        <authorList>
            <person name="Zhang D.-F."/>
        </authorList>
    </citation>
    <scope>NUCLEOTIDE SEQUENCE [LARGE SCALE GENOMIC DNA]</scope>
    <source>
        <strain evidence="7 8">WL0086</strain>
    </source>
</reference>
<dbReference type="Gene3D" id="3.30.1120.10">
    <property type="match status" value="1"/>
</dbReference>
<feature type="chain" id="PRO_5046960237" evidence="5">
    <location>
        <begin position="23"/>
        <end position="464"/>
    </location>
</feature>
<evidence type="ECO:0000259" key="6">
    <source>
        <dbReference type="Pfam" id="PF00884"/>
    </source>
</evidence>
<protein>
    <submittedName>
        <fullName evidence="7">Sulfatase</fullName>
    </submittedName>
</protein>
<gene>
    <name evidence="7" type="ORF">K1X11_014360</name>
</gene>
<evidence type="ECO:0000256" key="1">
    <source>
        <dbReference type="ARBA" id="ARBA00008779"/>
    </source>
</evidence>
<reference evidence="7 8" key="1">
    <citation type="submission" date="2021-08" db="EMBL/GenBank/DDBJ databases">
        <authorList>
            <person name="Zhang D."/>
            <person name="Zhang A."/>
            <person name="Wang L."/>
        </authorList>
    </citation>
    <scope>NUCLEOTIDE SEQUENCE [LARGE SCALE GENOMIC DNA]</scope>
    <source>
        <strain evidence="7 8">WL0086</strain>
    </source>
</reference>
<dbReference type="InterPro" id="IPR024607">
    <property type="entry name" value="Sulfatase_CS"/>
</dbReference>
<name>A0ABZ1C2Q8_9BACT</name>
<keyword evidence="8" id="KW-1185">Reference proteome</keyword>
<evidence type="ECO:0000256" key="5">
    <source>
        <dbReference type="SAM" id="SignalP"/>
    </source>
</evidence>
<feature type="domain" description="Sulfatase N-terminal" evidence="6">
    <location>
        <begin position="30"/>
        <end position="328"/>
    </location>
</feature>
<evidence type="ECO:0000256" key="2">
    <source>
        <dbReference type="ARBA" id="ARBA00022723"/>
    </source>
</evidence>
<keyword evidence="2" id="KW-0479">Metal-binding</keyword>
<keyword evidence="3" id="KW-0378">Hydrolase</keyword>
<proteinExistence type="inferred from homology"/>
<sequence length="464" mass="51260">MKIRLAFALAPILALLSPLLTAGPVATPPPNVVIIYADDLGYGDLGCFGAEDIATPHLDRLAVDGIKFTDFYSAAHVCSPSRAALLTGRIPQRMGIGGVFFPESFTGMPTDELTLAELLHNQGYATAAVGKWHLGHHHRYLPLQRGFDEYFGIPYSNDMESTVYLEGNDVVDFAPDQRFTTRTYTERAVDFIRRHPDGPFFLYLAHNMPHVPIYASPEFEGTSQRGLYGDVIQELDWSVGQIRAALEAQGLLENTLIVFSSDNGPWHVMRDHGGSAAHLREGKQFTFDGGMRVPTVAMWPAGIKAGQVYEAVAVMTDWMITIAALTGAELPTDRAYDGENLQPVFAGTGPRADNTFLFYDGMTLSGYREGDWKLKLPYAGFPGARWKHQVAPHPLLLVNLRDDPGEQHNLADAMPEKVAAMRTAMEAAHAAKGPFPPPLVLRSNADESHFDHLEETYGERFWEF</sequence>
<organism evidence="7 8">
    <name type="scientific">Actomonas aquatica</name>
    <dbReference type="NCBI Taxonomy" id="2866162"/>
    <lineage>
        <taxon>Bacteria</taxon>
        <taxon>Pseudomonadati</taxon>
        <taxon>Verrucomicrobiota</taxon>
        <taxon>Opitutia</taxon>
        <taxon>Opitutales</taxon>
        <taxon>Opitutaceae</taxon>
        <taxon>Actomonas</taxon>
    </lineage>
</organism>
<dbReference type="PANTHER" id="PTHR42693:SF53">
    <property type="entry name" value="ENDO-4-O-SULFATASE"/>
    <property type="match status" value="1"/>
</dbReference>
<dbReference type="RefSeq" id="WP_221031505.1">
    <property type="nucleotide sequence ID" value="NZ_CP139781.1"/>
</dbReference>
<evidence type="ECO:0000313" key="8">
    <source>
        <dbReference type="Proteomes" id="UP000738431"/>
    </source>
</evidence>
<keyword evidence="4" id="KW-0106">Calcium</keyword>
<dbReference type="PANTHER" id="PTHR42693">
    <property type="entry name" value="ARYLSULFATASE FAMILY MEMBER"/>
    <property type="match status" value="1"/>
</dbReference>
<dbReference type="InterPro" id="IPR000917">
    <property type="entry name" value="Sulfatase_N"/>
</dbReference>
<dbReference type="InterPro" id="IPR017850">
    <property type="entry name" value="Alkaline_phosphatase_core_sf"/>
</dbReference>
<keyword evidence="5" id="KW-0732">Signal</keyword>
<dbReference type="Proteomes" id="UP000738431">
    <property type="component" value="Chromosome"/>
</dbReference>
<evidence type="ECO:0000313" key="7">
    <source>
        <dbReference type="EMBL" id="WRQ85993.1"/>
    </source>
</evidence>
<evidence type="ECO:0000256" key="3">
    <source>
        <dbReference type="ARBA" id="ARBA00022801"/>
    </source>
</evidence>